<feature type="signal peptide" evidence="1">
    <location>
        <begin position="1"/>
        <end position="20"/>
    </location>
</feature>
<reference evidence="3 4" key="1">
    <citation type="submission" date="2020-08" db="EMBL/GenBank/DDBJ databases">
        <title>Genomic Encyclopedia of Type Strains, Phase IV (KMG-IV): sequencing the most valuable type-strain genomes for metagenomic binning, comparative biology and taxonomic classification.</title>
        <authorList>
            <person name="Goeker M."/>
        </authorList>
    </citation>
    <scope>NUCLEOTIDE SEQUENCE [LARGE SCALE GENOMIC DNA]</scope>
    <source>
        <strain evidence="3 4">DSM 100044</strain>
    </source>
</reference>
<dbReference type="RefSeq" id="WP_184054671.1">
    <property type="nucleotide sequence ID" value="NZ_JACIJK010000002.1"/>
</dbReference>
<protein>
    <submittedName>
        <fullName evidence="3">Uncharacterized protein (TIGR02246 family)</fullName>
    </submittedName>
</protein>
<sequence length="137" mass="14731">MIRAGGIAAALLTPLLLAAAAPDPIGSAMEDSAAGWNAGDLGRFMRVYAEDAVFVTSRGLVRGKAAVAARYRPSFAKGGNSRGKLSFRFLGTRTIDARHRLLWAKWTLRGAKVESGMTTLLFERRPAGWQIISDHSS</sequence>
<evidence type="ECO:0000259" key="2">
    <source>
        <dbReference type="Pfam" id="PF14534"/>
    </source>
</evidence>
<gene>
    <name evidence="3" type="ORF">FHS94_000687</name>
</gene>
<evidence type="ECO:0000313" key="3">
    <source>
        <dbReference type="EMBL" id="MBB5713864.1"/>
    </source>
</evidence>
<dbReference type="InterPro" id="IPR027843">
    <property type="entry name" value="DUF4440"/>
</dbReference>
<keyword evidence="1" id="KW-0732">Signal</keyword>
<evidence type="ECO:0000256" key="1">
    <source>
        <dbReference type="SAM" id="SignalP"/>
    </source>
</evidence>
<keyword evidence="4" id="KW-1185">Reference proteome</keyword>
<organism evidence="3 4">
    <name type="scientific">Sphingomonas aerophila</name>
    <dbReference type="NCBI Taxonomy" id="1344948"/>
    <lineage>
        <taxon>Bacteria</taxon>
        <taxon>Pseudomonadati</taxon>
        <taxon>Pseudomonadota</taxon>
        <taxon>Alphaproteobacteria</taxon>
        <taxon>Sphingomonadales</taxon>
        <taxon>Sphingomonadaceae</taxon>
        <taxon>Sphingomonas</taxon>
    </lineage>
</organism>
<accession>A0A7W9BBC6</accession>
<feature type="domain" description="DUF4440" evidence="2">
    <location>
        <begin position="32"/>
        <end position="131"/>
    </location>
</feature>
<dbReference type="InterPro" id="IPR032710">
    <property type="entry name" value="NTF2-like_dom_sf"/>
</dbReference>
<feature type="chain" id="PRO_5030949015" evidence="1">
    <location>
        <begin position="21"/>
        <end position="137"/>
    </location>
</feature>
<proteinExistence type="predicted"/>
<dbReference type="Pfam" id="PF14534">
    <property type="entry name" value="DUF4440"/>
    <property type="match status" value="1"/>
</dbReference>
<comment type="caution">
    <text evidence="3">The sequence shown here is derived from an EMBL/GenBank/DDBJ whole genome shotgun (WGS) entry which is preliminary data.</text>
</comment>
<dbReference type="Proteomes" id="UP000546200">
    <property type="component" value="Unassembled WGS sequence"/>
</dbReference>
<evidence type="ECO:0000313" key="4">
    <source>
        <dbReference type="Proteomes" id="UP000546200"/>
    </source>
</evidence>
<name>A0A7W9BBC6_9SPHN</name>
<dbReference type="EMBL" id="JACIJK010000002">
    <property type="protein sequence ID" value="MBB5713864.1"/>
    <property type="molecule type" value="Genomic_DNA"/>
</dbReference>
<dbReference type="SUPFAM" id="SSF54427">
    <property type="entry name" value="NTF2-like"/>
    <property type="match status" value="1"/>
</dbReference>
<dbReference type="AlphaFoldDB" id="A0A7W9BBC6"/>
<dbReference type="Gene3D" id="3.10.450.50">
    <property type="match status" value="1"/>
</dbReference>